<reference evidence="5 6" key="1">
    <citation type="journal article" date="2023" name="Hortic Res">
        <title>Pangenome of water caltrop reveals structural variations and asymmetric subgenome divergence after allopolyploidization.</title>
        <authorList>
            <person name="Zhang X."/>
            <person name="Chen Y."/>
            <person name="Wang L."/>
            <person name="Yuan Y."/>
            <person name="Fang M."/>
            <person name="Shi L."/>
            <person name="Lu R."/>
            <person name="Comes H.P."/>
            <person name="Ma Y."/>
            <person name="Chen Y."/>
            <person name="Huang G."/>
            <person name="Zhou Y."/>
            <person name="Zheng Z."/>
            <person name="Qiu Y."/>
        </authorList>
    </citation>
    <scope>NUCLEOTIDE SEQUENCE [LARGE SCALE GENOMIC DNA]</scope>
    <source>
        <tissue evidence="5">Roots</tissue>
    </source>
</reference>
<keyword evidence="4" id="KW-0812">Transmembrane</keyword>
<dbReference type="GO" id="GO:0008483">
    <property type="term" value="F:transaminase activity"/>
    <property type="evidence" value="ECO:0007669"/>
    <property type="project" value="InterPro"/>
</dbReference>
<dbReference type="InterPro" id="IPR049704">
    <property type="entry name" value="Aminotrans_3_PPA_site"/>
</dbReference>
<feature type="region of interest" description="Disordered" evidence="3">
    <location>
        <begin position="479"/>
        <end position="536"/>
    </location>
</feature>
<keyword evidence="6" id="KW-1185">Reference proteome</keyword>
<dbReference type="InterPro" id="IPR015421">
    <property type="entry name" value="PyrdxlP-dep_Trfase_major"/>
</dbReference>
<feature type="region of interest" description="Disordered" evidence="3">
    <location>
        <begin position="312"/>
        <end position="392"/>
    </location>
</feature>
<evidence type="ECO:0000256" key="3">
    <source>
        <dbReference type="SAM" id="MobiDB-lite"/>
    </source>
</evidence>
<feature type="compositionally biased region" description="Polar residues" evidence="3">
    <location>
        <begin position="668"/>
        <end position="685"/>
    </location>
</feature>
<evidence type="ECO:0000313" key="6">
    <source>
        <dbReference type="Proteomes" id="UP001345219"/>
    </source>
</evidence>
<dbReference type="InterPro" id="IPR015424">
    <property type="entry name" value="PyrdxlP-dep_Trfase"/>
</dbReference>
<dbReference type="InterPro" id="IPR015422">
    <property type="entry name" value="PyrdxlP-dep_Trfase_small"/>
</dbReference>
<feature type="transmembrane region" description="Helical" evidence="4">
    <location>
        <begin position="215"/>
        <end position="234"/>
    </location>
</feature>
<dbReference type="GO" id="GO:0005739">
    <property type="term" value="C:mitochondrion"/>
    <property type="evidence" value="ECO:0007669"/>
    <property type="project" value="TreeGrafter"/>
</dbReference>
<feature type="region of interest" description="Disordered" evidence="3">
    <location>
        <begin position="256"/>
        <end position="282"/>
    </location>
</feature>
<sequence>MCILCVIQKWSRRVATMLPWLVFPLIFLWALSQFFPPAFRFEITSPRLACVFVLLVTLFWYEILMPKLSAWRARRNAWLREKKRNEAIELQKLRKTATRKCRNCLTPYKEQNPGGGKFMCSYCGHISKRPVLELPLQPGMGISSSGIFNDLVGKGGKLLNGRAWDNRWMCNQNWRNCGNWPAGSSASKPINWRKNGNGLFRGDESCSAENSDTGIIAFVCNLLTSFFLSIRWLWRKICCSSSLREDAAYDAEHQGILNNRGENGGNNQETRSEKSRRKAEEKRQARLERELLEEEERKQREEVARLVEERRKLRDENSGTEKDSEKPVSPVKDKRSKKETEKRRHERRKDRDRGSSKSNSDVEELDRRVGKDADSEKKSEGDSRENQKSVLDSIKGQNIGVLRGSKSVYGNSFNRYNAGARYLDCMKGTLISSSRALSGTNFFGRTANSSTGISRESKSDHDVNRVPVSAQKRDICTPVPVAGKSATNGSALEPQPIPAPKKSWQQLFSRSTPVHSSSNSNVISKPNTKMPAEQSPSLPGQTFGLPSPYVVYSQNTMPDSSLGFSPVIEPMFPHLGERPRENIPEEPELFEDPCYVPDPVSLLGPVSESLDNFQLDVGPTFVSGIGLEKSRIQKASSVISEISRPSPIESPLSRLRVVDDKHGDPSYRPTTPKSQEQQSSTAEDSSVNDEKIWQMWGPSPLGQEGLGFIGGPAWHLNSDSHRLSKEEFVHPPMRSITSCFTNEDPILPNMYSPQKDFLRSGLEIGTFKTTTMSDDKDHLLQRAIFSPLSENGKHLPFKHQEMSTQNDIFLGTPVRPLISTHQLQTPAICWANNDWTVPDSEEVTRNHSVSIPQIRQHFPPQMYSHFGNETGNLIIMQWIPAAKMALSTGGRWSSFKTVAPLQVAHIPRMPPFDYSPPPYYGPPAAEILSKRKEFLSPSMLHLYKNPVNIVAGKKQYLFDEEGRRNLDAFAGIATVSCGHCHPDVVSAIVEQASRLQHSTVLYLNHAIADLAQALAKKMPGDLKVAFFANSGTEANELAMMIARLYTGCHDIISLRGAYHGNAAGTMGATAQCNWKFNIVQSGVHHALNPDPYRGVFGSDGEKYASDVKDLIDFGTSGHVAGFISEAIQGVGGIIELAPGYLPAVYSTIKKAGGLCIADEVQAGFARTGSHFWGFEAHGVVPDIVTMAKGIGNGIPLGAVVTTPEIAQENAHAVGSYLKKRLLSLQDKYELVGDVRGRGLMIGLELVTDRTMKTPAKAETMHVMEQMKDMGVLVGKGGFYGNVLRITPPLCFAEEDADFFADVMDYSLSKM</sequence>
<dbReference type="InterPro" id="IPR005814">
    <property type="entry name" value="Aminotrans_3"/>
</dbReference>
<feature type="transmembrane region" description="Helical" evidence="4">
    <location>
        <begin position="45"/>
        <end position="64"/>
    </location>
</feature>
<comment type="caution">
    <text evidence="5">The sequence shown here is derived from an EMBL/GenBank/DDBJ whole genome shotgun (WGS) entry which is preliminary data.</text>
</comment>
<protein>
    <submittedName>
        <fullName evidence="5">Uncharacterized protein</fullName>
    </submittedName>
</protein>
<evidence type="ECO:0000256" key="2">
    <source>
        <dbReference type="ARBA" id="ARBA00022898"/>
    </source>
</evidence>
<dbReference type="Pfam" id="PF00202">
    <property type="entry name" value="Aminotran_3"/>
    <property type="match status" value="1"/>
</dbReference>
<proteinExistence type="inferred from homology"/>
<dbReference type="PANTHER" id="PTHR45688">
    <property type="match status" value="1"/>
</dbReference>
<feature type="compositionally biased region" description="Basic and acidic residues" evidence="3">
    <location>
        <begin position="270"/>
        <end position="282"/>
    </location>
</feature>
<feature type="transmembrane region" description="Helical" evidence="4">
    <location>
        <begin position="18"/>
        <end position="39"/>
    </location>
</feature>
<feature type="compositionally biased region" description="Low complexity" evidence="3">
    <location>
        <begin position="258"/>
        <end position="267"/>
    </location>
</feature>
<keyword evidence="4" id="KW-1133">Transmembrane helix</keyword>
<accession>A0AAN7KZ63</accession>
<dbReference type="GO" id="GO:0030170">
    <property type="term" value="F:pyridoxal phosphate binding"/>
    <property type="evidence" value="ECO:0007669"/>
    <property type="project" value="InterPro"/>
</dbReference>
<feature type="region of interest" description="Disordered" evidence="3">
    <location>
        <begin position="650"/>
        <end position="688"/>
    </location>
</feature>
<dbReference type="Gene3D" id="3.90.1150.10">
    <property type="entry name" value="Aspartate Aminotransferase, domain 1"/>
    <property type="match status" value="2"/>
</dbReference>
<organism evidence="5 6">
    <name type="scientific">Trapa incisa</name>
    <dbReference type="NCBI Taxonomy" id="236973"/>
    <lineage>
        <taxon>Eukaryota</taxon>
        <taxon>Viridiplantae</taxon>
        <taxon>Streptophyta</taxon>
        <taxon>Embryophyta</taxon>
        <taxon>Tracheophyta</taxon>
        <taxon>Spermatophyta</taxon>
        <taxon>Magnoliopsida</taxon>
        <taxon>eudicotyledons</taxon>
        <taxon>Gunneridae</taxon>
        <taxon>Pentapetalae</taxon>
        <taxon>rosids</taxon>
        <taxon>malvids</taxon>
        <taxon>Myrtales</taxon>
        <taxon>Lythraceae</taxon>
        <taxon>Trapa</taxon>
    </lineage>
</organism>
<dbReference type="EMBL" id="JAXIOK010000004">
    <property type="protein sequence ID" value="KAK4773078.1"/>
    <property type="molecule type" value="Genomic_DNA"/>
</dbReference>
<comment type="similarity">
    <text evidence="1">Belongs to the class-III pyridoxal-phosphate-dependent aminotransferase family.</text>
</comment>
<dbReference type="Gene3D" id="3.40.640.10">
    <property type="entry name" value="Type I PLP-dependent aspartate aminotransferase-like (Major domain)"/>
    <property type="match status" value="1"/>
</dbReference>
<evidence type="ECO:0000256" key="4">
    <source>
        <dbReference type="SAM" id="Phobius"/>
    </source>
</evidence>
<keyword evidence="2" id="KW-0663">Pyridoxal phosphate</keyword>
<evidence type="ECO:0000313" key="5">
    <source>
        <dbReference type="EMBL" id="KAK4773078.1"/>
    </source>
</evidence>
<feature type="compositionally biased region" description="Basic and acidic residues" evidence="3">
    <location>
        <begin position="312"/>
        <end position="355"/>
    </location>
</feature>
<dbReference type="PANTHER" id="PTHR45688:SF13">
    <property type="entry name" value="ALANINE--GLYOXYLATE AMINOTRANSFERASE 2-LIKE"/>
    <property type="match status" value="1"/>
</dbReference>
<feature type="compositionally biased region" description="Basic and acidic residues" evidence="3">
    <location>
        <begin position="656"/>
        <end position="665"/>
    </location>
</feature>
<feature type="compositionally biased region" description="Basic and acidic residues" evidence="3">
    <location>
        <begin position="365"/>
        <end position="387"/>
    </location>
</feature>
<dbReference type="CDD" id="cd00610">
    <property type="entry name" value="OAT_like"/>
    <property type="match status" value="1"/>
</dbReference>
<feature type="compositionally biased region" description="Polar residues" evidence="3">
    <location>
        <begin position="503"/>
        <end position="527"/>
    </location>
</feature>
<evidence type="ECO:0000256" key="1">
    <source>
        <dbReference type="ARBA" id="ARBA00008954"/>
    </source>
</evidence>
<dbReference type="SUPFAM" id="SSF53383">
    <property type="entry name" value="PLP-dependent transferases"/>
    <property type="match status" value="1"/>
</dbReference>
<dbReference type="Proteomes" id="UP001345219">
    <property type="component" value="Chromosome 22"/>
</dbReference>
<gene>
    <name evidence="5" type="ORF">SAY87_028097</name>
</gene>
<keyword evidence="4" id="KW-0472">Membrane</keyword>
<name>A0AAN7KZ63_9MYRT</name>
<dbReference type="PROSITE" id="PS00600">
    <property type="entry name" value="AA_TRANSFER_CLASS_3"/>
    <property type="match status" value="1"/>
</dbReference>